<dbReference type="AlphaFoldDB" id="A0A940MNZ5"/>
<dbReference type="CDD" id="cd20298">
    <property type="entry name" value="cupin_UAH"/>
    <property type="match status" value="1"/>
</dbReference>
<comment type="caution">
    <text evidence="5">The sequence shown here is derived from an EMBL/GenBank/DDBJ whole genome shotgun (WGS) entry which is preliminary data.</text>
</comment>
<dbReference type="EMBL" id="JAGISH010000003">
    <property type="protein sequence ID" value="MBP0482257.1"/>
    <property type="molecule type" value="Genomic_DNA"/>
</dbReference>
<dbReference type="SUPFAM" id="SSF51182">
    <property type="entry name" value="RmlC-like cupins"/>
    <property type="match status" value="1"/>
</dbReference>
<evidence type="ECO:0000256" key="3">
    <source>
        <dbReference type="ARBA" id="ARBA00023239"/>
    </source>
</evidence>
<keyword evidence="6" id="KW-1185">Reference proteome</keyword>
<dbReference type="InterPro" id="IPR024060">
    <property type="entry name" value="Ureidoglycolate_lyase_dom_sf"/>
</dbReference>
<evidence type="ECO:0000256" key="4">
    <source>
        <dbReference type="ARBA" id="ARBA00047684"/>
    </source>
</evidence>
<comment type="catalytic activity">
    <reaction evidence="4">
        <text>(S)-ureidoglycolate = urea + glyoxylate</text>
        <dbReference type="Rhea" id="RHEA:11304"/>
        <dbReference type="ChEBI" id="CHEBI:16199"/>
        <dbReference type="ChEBI" id="CHEBI:36655"/>
        <dbReference type="ChEBI" id="CHEBI:57296"/>
        <dbReference type="EC" id="4.3.2.3"/>
    </reaction>
</comment>
<evidence type="ECO:0000256" key="1">
    <source>
        <dbReference type="ARBA" id="ARBA00011738"/>
    </source>
</evidence>
<sequence>MEHIRIKPLTSETFAPFGDVLQASGAPDRLLNFGTCGRFHDRARLDFGAGGRAGISIFDAEARDLPYRLELVERHPDGSQAFMPMHSHDWLVIVAEAGETPGQIHAFRAGPGRGVNFLRGTWHAVLTPLHNPGLFAVVDRIGDTRNHEEFPLPQPVMIVE</sequence>
<dbReference type="InterPro" id="IPR007247">
    <property type="entry name" value="Ureidogly_lyase"/>
</dbReference>
<dbReference type="RefSeq" id="WP_209360115.1">
    <property type="nucleotide sequence ID" value="NZ_JAGISH010000003.1"/>
</dbReference>
<dbReference type="PIRSF" id="PIRSF017306">
    <property type="entry name" value="Ureidogly_hydro"/>
    <property type="match status" value="1"/>
</dbReference>
<dbReference type="InterPro" id="IPR011051">
    <property type="entry name" value="RmlC_Cupin_sf"/>
</dbReference>
<dbReference type="Proteomes" id="UP000675940">
    <property type="component" value="Unassembled WGS sequence"/>
</dbReference>
<evidence type="ECO:0000256" key="2">
    <source>
        <dbReference type="ARBA" id="ARBA00022631"/>
    </source>
</evidence>
<evidence type="ECO:0000313" key="5">
    <source>
        <dbReference type="EMBL" id="MBP0482257.1"/>
    </source>
</evidence>
<keyword evidence="3 5" id="KW-0456">Lyase</keyword>
<dbReference type="PANTHER" id="PTHR21221">
    <property type="entry name" value="UREIDOGLYCOLATE HYDROLASE"/>
    <property type="match status" value="1"/>
</dbReference>
<proteinExistence type="predicted"/>
<dbReference type="InterPro" id="IPR047233">
    <property type="entry name" value="UAH_cupin"/>
</dbReference>
<dbReference type="Pfam" id="PF04115">
    <property type="entry name" value="Ureidogly_lyase"/>
    <property type="match status" value="1"/>
</dbReference>
<protein>
    <submittedName>
        <fullName evidence="5">Ureidoglycolate lyase</fullName>
    </submittedName>
</protein>
<reference evidence="5" key="1">
    <citation type="submission" date="2021-03" db="EMBL/GenBank/DDBJ databases">
        <title>Sagittula salina sp. nov. strain M10.9X isolated from the marine waste.</title>
        <authorList>
            <person name="Satari L."/>
            <person name="Molina-Menor E."/>
            <person name="Vidal-Verdu A."/>
            <person name="Pascual J."/>
            <person name="Pereto J."/>
            <person name="Porcar M."/>
        </authorList>
    </citation>
    <scope>NUCLEOTIDE SEQUENCE</scope>
    <source>
        <strain evidence="5">M10.9X</strain>
    </source>
</reference>
<comment type="subunit">
    <text evidence="1">Homodimer.</text>
</comment>
<dbReference type="GO" id="GO:0000256">
    <property type="term" value="P:allantoin catabolic process"/>
    <property type="evidence" value="ECO:0007669"/>
    <property type="project" value="InterPro"/>
</dbReference>
<dbReference type="PANTHER" id="PTHR21221:SF1">
    <property type="entry name" value="UREIDOGLYCOLATE LYASE"/>
    <property type="match status" value="1"/>
</dbReference>
<keyword evidence="2" id="KW-0659">Purine metabolism</keyword>
<organism evidence="5 6">
    <name type="scientific">Sagittula salina</name>
    <dbReference type="NCBI Taxonomy" id="2820268"/>
    <lineage>
        <taxon>Bacteria</taxon>
        <taxon>Pseudomonadati</taxon>
        <taxon>Pseudomonadota</taxon>
        <taxon>Alphaproteobacteria</taxon>
        <taxon>Rhodobacterales</taxon>
        <taxon>Roseobacteraceae</taxon>
        <taxon>Sagittula</taxon>
    </lineage>
</organism>
<dbReference type="GO" id="GO:0050385">
    <property type="term" value="F:ureidoglycolate lyase activity"/>
    <property type="evidence" value="ECO:0007669"/>
    <property type="project" value="UniProtKB-EC"/>
</dbReference>
<evidence type="ECO:0000313" key="6">
    <source>
        <dbReference type="Proteomes" id="UP000675940"/>
    </source>
</evidence>
<dbReference type="GO" id="GO:0004848">
    <property type="term" value="F:ureidoglycolate hydrolase activity"/>
    <property type="evidence" value="ECO:0007669"/>
    <property type="project" value="InterPro"/>
</dbReference>
<name>A0A940MNZ5_9RHOB</name>
<accession>A0A940MNZ5</accession>
<dbReference type="Gene3D" id="2.60.120.480">
    <property type="entry name" value="Ureidoglycolate hydrolase"/>
    <property type="match status" value="1"/>
</dbReference>
<gene>
    <name evidence="5" type="ORF">J5474_07100</name>
</gene>
<dbReference type="GO" id="GO:0006144">
    <property type="term" value="P:purine nucleobase metabolic process"/>
    <property type="evidence" value="ECO:0007669"/>
    <property type="project" value="UniProtKB-KW"/>
</dbReference>